<organism evidence="3 4">
    <name type="scientific">Pagothenia borchgrevinki</name>
    <name type="common">Bald rockcod</name>
    <name type="synonym">Trematomus borchgrevinki</name>
    <dbReference type="NCBI Taxonomy" id="8213"/>
    <lineage>
        <taxon>Eukaryota</taxon>
        <taxon>Metazoa</taxon>
        <taxon>Chordata</taxon>
        <taxon>Craniata</taxon>
        <taxon>Vertebrata</taxon>
        <taxon>Euteleostomi</taxon>
        <taxon>Actinopterygii</taxon>
        <taxon>Neopterygii</taxon>
        <taxon>Teleostei</taxon>
        <taxon>Neoteleostei</taxon>
        <taxon>Acanthomorphata</taxon>
        <taxon>Eupercaria</taxon>
        <taxon>Perciformes</taxon>
        <taxon>Notothenioidei</taxon>
        <taxon>Nototheniidae</taxon>
        <taxon>Pagothenia</taxon>
    </lineage>
</organism>
<dbReference type="SMART" id="SM01196">
    <property type="entry name" value="FERM_C"/>
    <property type="match status" value="1"/>
</dbReference>
<dbReference type="InterPro" id="IPR018980">
    <property type="entry name" value="FERM_PH-like_C"/>
</dbReference>
<dbReference type="Pfam" id="PF09379">
    <property type="entry name" value="FERM_N"/>
    <property type="match status" value="1"/>
</dbReference>
<dbReference type="InterPro" id="IPR019749">
    <property type="entry name" value="Band_41_domain"/>
</dbReference>
<protein>
    <recommendedName>
        <fullName evidence="2">FERM domain-containing protein</fullName>
    </recommendedName>
</protein>
<evidence type="ECO:0000259" key="2">
    <source>
        <dbReference type="PROSITE" id="PS50057"/>
    </source>
</evidence>
<dbReference type="AlphaFoldDB" id="A0ABD2G8D3"/>
<feature type="region of interest" description="Disordered" evidence="1">
    <location>
        <begin position="301"/>
        <end position="448"/>
    </location>
</feature>
<feature type="domain" description="FERM" evidence="2">
    <location>
        <begin position="11"/>
        <end position="277"/>
    </location>
</feature>
<reference evidence="3 4" key="2">
    <citation type="journal article" date="2024" name="G3 (Bethesda)">
        <title>The genome of the cryopelagic Antarctic bald notothen, Trematomus borchgrevinki.</title>
        <authorList>
            <person name="Rayamajhi N."/>
            <person name="Rivera-Colon A.G."/>
            <person name="Minhas B.F."/>
            <person name="Cheng C.C."/>
            <person name="Catchen J.M."/>
        </authorList>
    </citation>
    <scope>NUCLEOTIDE SEQUENCE [LARGE SCALE GENOMIC DNA]</scope>
    <source>
        <strain evidence="3">AGRC-2024</strain>
    </source>
</reference>
<name>A0ABD2G8D3_PAGBO</name>
<feature type="region of interest" description="Disordered" evidence="1">
    <location>
        <begin position="481"/>
        <end position="504"/>
    </location>
</feature>
<feature type="compositionally biased region" description="Polar residues" evidence="1">
    <location>
        <begin position="357"/>
        <end position="366"/>
    </location>
</feature>
<evidence type="ECO:0000313" key="4">
    <source>
        <dbReference type="Proteomes" id="UP001619887"/>
    </source>
</evidence>
<dbReference type="CDD" id="cd14473">
    <property type="entry name" value="FERM_B-lobe"/>
    <property type="match status" value="1"/>
</dbReference>
<dbReference type="InterPro" id="IPR011993">
    <property type="entry name" value="PH-like_dom_sf"/>
</dbReference>
<dbReference type="Pfam" id="PF09380">
    <property type="entry name" value="FERM_C"/>
    <property type="match status" value="1"/>
</dbReference>
<feature type="compositionally biased region" description="Basic and acidic residues" evidence="1">
    <location>
        <begin position="368"/>
        <end position="392"/>
    </location>
</feature>
<dbReference type="Gene3D" id="3.10.20.90">
    <property type="entry name" value="Phosphatidylinositol 3-kinase Catalytic Subunit, Chain A, domain 1"/>
    <property type="match status" value="1"/>
</dbReference>
<dbReference type="InterPro" id="IPR000299">
    <property type="entry name" value="FERM_domain"/>
</dbReference>
<dbReference type="InterPro" id="IPR019747">
    <property type="entry name" value="FERM_CS"/>
</dbReference>
<dbReference type="CDD" id="cd13186">
    <property type="entry name" value="FERM_C_NBL4_NBL5"/>
    <property type="match status" value="1"/>
</dbReference>
<dbReference type="PANTHER" id="PTHR23280:SF4">
    <property type="entry name" value="BAND 4.1-LIKE PROTEIN 4A"/>
    <property type="match status" value="1"/>
</dbReference>
<comment type="caution">
    <text evidence="3">The sequence shown here is derived from an EMBL/GenBank/DDBJ whole genome shotgun (WGS) entry which is preliminary data.</text>
</comment>
<dbReference type="Pfam" id="PF00373">
    <property type="entry name" value="FERM_M"/>
    <property type="match status" value="1"/>
</dbReference>
<dbReference type="SUPFAM" id="SSF54236">
    <property type="entry name" value="Ubiquitin-like"/>
    <property type="match status" value="1"/>
</dbReference>
<sequence length="534" mass="61431">MACFRGNREDFYGEVLLLDERKLCLTSEQGIKKSSKAAAILRLVFFHLKISQVEFFGLRFCDRNQQTNWLDPQKALSQHRDLVGPPYIFYFGVKFYAQDPSELEDEATLCQFYLQVRQDVHHGRLPCPPSLKPRLSALMLLVDGGERSDAEPTEEIKTLCETLSGVSGPQAQRHFLSLCSSLETFGVSLFPVYGEGGTEYFLGPTPAAVLVYRSRELLGKYLWQNISKLHFKDETFELRVAKNGSETSFFFHTLNRSDCKRLWRCCVEHHAFFRMSSLTFRLKHSSVSRSPALPRLNVGLLRNRTTRKHTNHRAGLTHRPIETQTAPPAVQRSEVGTQQEHLKPSAPWENRGPKSGLFNTQFPPNTNEEERGGPQRRSRSLDGDRPIRERGGRSCSHGNTSSGSESQQRTSEHHRRRRRRRTSRDGSGDRRSDSRSRSPDALTWKHIQKQLTEPDSLIDRQTEEIPYQEVRVLREPIRTRRSPRGAETSEVGVGFRPPFEDGSSSPCYQGDRHFLWITQKPLRQPSHLYHRLYM</sequence>
<reference evidence="3 4" key="1">
    <citation type="journal article" date="2022" name="G3 (Bethesda)">
        <title>Evaluating Illumina-, Nanopore-, and PacBio-based genome assembly strategies with the bald notothen, Trematomus borchgrevinki.</title>
        <authorList>
            <person name="Rayamajhi N."/>
            <person name="Cheng C.C."/>
            <person name="Catchen J.M."/>
        </authorList>
    </citation>
    <scope>NUCLEOTIDE SEQUENCE [LARGE SCALE GENOMIC DNA]</scope>
    <source>
        <strain evidence="3">AGRC-2024</strain>
    </source>
</reference>
<dbReference type="SUPFAM" id="SSF50729">
    <property type="entry name" value="PH domain-like"/>
    <property type="match status" value="1"/>
</dbReference>
<dbReference type="SMART" id="SM00295">
    <property type="entry name" value="B41"/>
    <property type="match status" value="1"/>
</dbReference>
<feature type="compositionally biased region" description="Polar residues" evidence="1">
    <location>
        <begin position="396"/>
        <end position="405"/>
    </location>
</feature>
<accession>A0ABD2G8D3</accession>
<feature type="compositionally biased region" description="Basic residues" evidence="1">
    <location>
        <begin position="304"/>
        <end position="316"/>
    </location>
</feature>
<dbReference type="EMBL" id="JBIYXZ010002082">
    <property type="protein sequence ID" value="KAL3049795.1"/>
    <property type="molecule type" value="Genomic_DNA"/>
</dbReference>
<dbReference type="PROSITE" id="PS50057">
    <property type="entry name" value="FERM_3"/>
    <property type="match status" value="1"/>
</dbReference>
<gene>
    <name evidence="3" type="ORF">OYC64_009117</name>
</gene>
<dbReference type="Gene3D" id="1.20.80.60">
    <property type="match status" value="1"/>
</dbReference>
<dbReference type="InterPro" id="IPR019748">
    <property type="entry name" value="FERM_central"/>
</dbReference>
<dbReference type="InterPro" id="IPR029071">
    <property type="entry name" value="Ubiquitin-like_domsf"/>
</dbReference>
<proteinExistence type="predicted"/>
<dbReference type="PANTHER" id="PTHR23280">
    <property type="entry name" value="4.1 G PROTEIN"/>
    <property type="match status" value="1"/>
</dbReference>
<dbReference type="PROSITE" id="PS00660">
    <property type="entry name" value="FERM_1"/>
    <property type="match status" value="1"/>
</dbReference>
<feature type="compositionally biased region" description="Basic residues" evidence="1">
    <location>
        <begin position="412"/>
        <end position="422"/>
    </location>
</feature>
<dbReference type="SUPFAM" id="SSF47031">
    <property type="entry name" value="Second domain of FERM"/>
    <property type="match status" value="1"/>
</dbReference>
<keyword evidence="4" id="KW-1185">Reference proteome</keyword>
<dbReference type="FunFam" id="2.30.29.30:FF:000002">
    <property type="entry name" value="Band 4.1-like protein 5 isoform 1"/>
    <property type="match status" value="1"/>
</dbReference>
<dbReference type="InterPro" id="IPR018979">
    <property type="entry name" value="FERM_N"/>
</dbReference>
<evidence type="ECO:0000313" key="3">
    <source>
        <dbReference type="EMBL" id="KAL3049795.1"/>
    </source>
</evidence>
<feature type="compositionally biased region" description="Basic and acidic residues" evidence="1">
    <location>
        <begin position="423"/>
        <end position="438"/>
    </location>
</feature>
<evidence type="ECO:0000256" key="1">
    <source>
        <dbReference type="SAM" id="MobiDB-lite"/>
    </source>
</evidence>
<dbReference type="Proteomes" id="UP001619887">
    <property type="component" value="Unassembled WGS sequence"/>
</dbReference>
<dbReference type="Gene3D" id="2.30.29.30">
    <property type="entry name" value="Pleckstrin-homology domain (PH domain)/Phosphotyrosine-binding domain (PTB)"/>
    <property type="match status" value="1"/>
</dbReference>
<dbReference type="InterPro" id="IPR035963">
    <property type="entry name" value="FERM_2"/>
</dbReference>